<evidence type="ECO:0000313" key="12">
    <source>
        <dbReference type="EnsemblProtists" id="EKX47335"/>
    </source>
</evidence>
<evidence type="ECO:0000313" key="11">
    <source>
        <dbReference type="EMBL" id="EKX47335.1"/>
    </source>
</evidence>
<evidence type="ECO:0000259" key="7">
    <source>
        <dbReference type="PROSITE" id="PS50030"/>
    </source>
</evidence>
<dbReference type="SUPFAM" id="SSF52833">
    <property type="entry name" value="Thioredoxin-like"/>
    <property type="match status" value="1"/>
</dbReference>
<dbReference type="CDD" id="cd01767">
    <property type="entry name" value="UBX"/>
    <property type="match status" value="1"/>
</dbReference>
<feature type="domain" description="PDZ" evidence="9">
    <location>
        <begin position="217"/>
        <end position="284"/>
    </location>
</feature>
<feature type="region of interest" description="Disordered" evidence="6">
    <location>
        <begin position="131"/>
        <end position="153"/>
    </location>
</feature>
<dbReference type="Gene3D" id="1.10.8.10">
    <property type="entry name" value="DNA helicase RuvA subunit, C-terminal domain"/>
    <property type="match status" value="1"/>
</dbReference>
<dbReference type="OrthoDB" id="2121326at2759"/>
<dbReference type="InterPro" id="IPR017937">
    <property type="entry name" value="Thioredoxin_CS"/>
</dbReference>
<dbReference type="Gene3D" id="2.30.42.10">
    <property type="match status" value="1"/>
</dbReference>
<dbReference type="PROSITE" id="PS50106">
    <property type="entry name" value="PDZ"/>
    <property type="match status" value="1"/>
</dbReference>
<dbReference type="RefSeq" id="XP_005834315.1">
    <property type="nucleotide sequence ID" value="XM_005834258.1"/>
</dbReference>
<dbReference type="PROSITE" id="PS50033">
    <property type="entry name" value="UBX"/>
    <property type="match status" value="1"/>
</dbReference>
<dbReference type="Pfam" id="PF00085">
    <property type="entry name" value="Thioredoxin"/>
    <property type="match status" value="1"/>
</dbReference>
<evidence type="ECO:0000259" key="8">
    <source>
        <dbReference type="PROSITE" id="PS50033"/>
    </source>
</evidence>
<accession>L1JGX6</accession>
<evidence type="ECO:0000313" key="13">
    <source>
        <dbReference type="Proteomes" id="UP000011087"/>
    </source>
</evidence>
<dbReference type="InterPro" id="IPR013766">
    <property type="entry name" value="Thioredoxin_domain"/>
</dbReference>
<dbReference type="SUPFAM" id="SSF50156">
    <property type="entry name" value="PDZ domain-like"/>
    <property type="match status" value="1"/>
</dbReference>
<organism evidence="11">
    <name type="scientific">Guillardia theta (strain CCMP2712)</name>
    <name type="common">Cryptophyte</name>
    <dbReference type="NCBI Taxonomy" id="905079"/>
    <lineage>
        <taxon>Eukaryota</taxon>
        <taxon>Cryptophyceae</taxon>
        <taxon>Pyrenomonadales</taxon>
        <taxon>Geminigeraceae</taxon>
        <taxon>Guillardia</taxon>
    </lineage>
</organism>
<dbReference type="HOGENOM" id="CLU_448688_0_0_1"/>
<evidence type="ECO:0000256" key="6">
    <source>
        <dbReference type="SAM" id="MobiDB-lite"/>
    </source>
</evidence>
<dbReference type="Pfam" id="PF00789">
    <property type="entry name" value="UBX"/>
    <property type="match status" value="1"/>
</dbReference>
<dbReference type="InterPro" id="IPR029071">
    <property type="entry name" value="Ubiquitin-like_domsf"/>
</dbReference>
<dbReference type="CDD" id="cd02947">
    <property type="entry name" value="TRX_family"/>
    <property type="match status" value="1"/>
</dbReference>
<dbReference type="InterPro" id="IPR001478">
    <property type="entry name" value="PDZ"/>
</dbReference>
<dbReference type="PROSITE" id="PS00194">
    <property type="entry name" value="THIOREDOXIN_1"/>
    <property type="match status" value="1"/>
</dbReference>
<evidence type="ECO:0000259" key="10">
    <source>
        <dbReference type="PROSITE" id="PS51352"/>
    </source>
</evidence>
<reference evidence="11 13" key="1">
    <citation type="journal article" date="2012" name="Nature">
        <title>Algal genomes reveal evolutionary mosaicism and the fate of nucleomorphs.</title>
        <authorList>
            <consortium name="DOE Joint Genome Institute"/>
            <person name="Curtis B.A."/>
            <person name="Tanifuji G."/>
            <person name="Burki F."/>
            <person name="Gruber A."/>
            <person name="Irimia M."/>
            <person name="Maruyama S."/>
            <person name="Arias M.C."/>
            <person name="Ball S.G."/>
            <person name="Gile G.H."/>
            <person name="Hirakawa Y."/>
            <person name="Hopkins J.F."/>
            <person name="Kuo A."/>
            <person name="Rensing S.A."/>
            <person name="Schmutz J."/>
            <person name="Symeonidi A."/>
            <person name="Elias M."/>
            <person name="Eveleigh R.J."/>
            <person name="Herman E.K."/>
            <person name="Klute M.J."/>
            <person name="Nakayama T."/>
            <person name="Obornik M."/>
            <person name="Reyes-Prieto A."/>
            <person name="Armbrust E.V."/>
            <person name="Aves S.J."/>
            <person name="Beiko R.G."/>
            <person name="Coutinho P."/>
            <person name="Dacks J.B."/>
            <person name="Durnford D.G."/>
            <person name="Fast N.M."/>
            <person name="Green B.R."/>
            <person name="Grisdale C.J."/>
            <person name="Hempel F."/>
            <person name="Henrissat B."/>
            <person name="Hoppner M.P."/>
            <person name="Ishida K."/>
            <person name="Kim E."/>
            <person name="Koreny L."/>
            <person name="Kroth P.G."/>
            <person name="Liu Y."/>
            <person name="Malik S.B."/>
            <person name="Maier U.G."/>
            <person name="McRose D."/>
            <person name="Mock T."/>
            <person name="Neilson J.A."/>
            <person name="Onodera N.T."/>
            <person name="Poole A.M."/>
            <person name="Pritham E.J."/>
            <person name="Richards T.A."/>
            <person name="Rocap G."/>
            <person name="Roy S.W."/>
            <person name="Sarai C."/>
            <person name="Schaack S."/>
            <person name="Shirato S."/>
            <person name="Slamovits C.H."/>
            <person name="Spencer D.F."/>
            <person name="Suzuki S."/>
            <person name="Worden A.Z."/>
            <person name="Zauner S."/>
            <person name="Barry K."/>
            <person name="Bell C."/>
            <person name="Bharti A.K."/>
            <person name="Crow J.A."/>
            <person name="Grimwood J."/>
            <person name="Kramer R."/>
            <person name="Lindquist E."/>
            <person name="Lucas S."/>
            <person name="Salamov A."/>
            <person name="McFadden G.I."/>
            <person name="Lane C.E."/>
            <person name="Keeling P.J."/>
            <person name="Gray M.W."/>
            <person name="Grigoriev I.V."/>
            <person name="Archibald J.M."/>
        </authorList>
    </citation>
    <scope>NUCLEOTIDE SEQUENCE</scope>
    <source>
        <strain evidence="11 13">CCMP2712</strain>
    </source>
</reference>
<dbReference type="PROSITE" id="PS50030">
    <property type="entry name" value="UBA"/>
    <property type="match status" value="1"/>
</dbReference>
<sequence length="609" mass="66124">MASANTSRVRIITTFNQYESAMSDTNSVVVILYTAPGCPHCNRFLPQYNSISIESAWNNISFYNVNIMSGDGLGIARRNNVGGVPHTSFYSRAKKLGDMRGDSISEFRKLLAKHLQDRTFVGAGYVLGSSANSEPPRAMGNSREENAKKLEKKSVPAHKIEALEGMGFERSKAIAALQRTEGDVDQAADILLGGGSAQDKAWIAGVSIDTEASDAQRRELEQGRKCGIGLGLVDHWDNTGPRVSDVVPYSPSAEAKIFNKGDKIVAIDGVDVRGFRVDQLKNLILGAPGTQVEISFVPVSHLRWGGGLLGGNDSKDIVKVILTREVRLDTCLAGARGKDVKTQTMKKREEPASAKPAWYSTVWQDIKSGSERMSKNLENGFKSAGDKIEEAGSAIGKSASNGWEKTSKGAKEVAKSINESTASASETMTEAGEKIKEAVVVDTAARKRIAVETAELEEENRLLRERLNQAASSGSNTPSAKSDGSRRGDGCQEGESTDIRSFAAESFSTAKSPNVPECSIRVRMTDGTVIEKSFPSSTKLKKVVESVLPSDDLREEWTLMLPWPPMSPRDFPDLLLRYPRKIFGDEDLDKTLLEASLAPAATMNVTKRR</sequence>
<dbReference type="Gene3D" id="3.10.20.90">
    <property type="entry name" value="Phosphatidylinositol 3-kinase Catalytic Subunit, Chain A, domain 1"/>
    <property type="match status" value="1"/>
</dbReference>
<feature type="domain" description="Thioredoxin" evidence="10">
    <location>
        <begin position="1"/>
        <end position="116"/>
    </location>
</feature>
<dbReference type="PROSITE" id="PS51352">
    <property type="entry name" value="THIOREDOXIN_2"/>
    <property type="match status" value="1"/>
</dbReference>
<dbReference type="SUPFAM" id="SSF54236">
    <property type="entry name" value="Ubiquitin-like"/>
    <property type="match status" value="1"/>
</dbReference>
<dbReference type="GO" id="GO:0006986">
    <property type="term" value="P:response to unfolded protein"/>
    <property type="evidence" value="ECO:0007669"/>
    <property type="project" value="UniProtKB-KW"/>
</dbReference>
<evidence type="ECO:0000256" key="5">
    <source>
        <dbReference type="ARBA" id="ARBA00046062"/>
    </source>
</evidence>
<dbReference type="GO" id="GO:0036503">
    <property type="term" value="P:ERAD pathway"/>
    <property type="evidence" value="ECO:0007669"/>
    <property type="project" value="TreeGrafter"/>
</dbReference>
<name>L1JGX6_GUITC</name>
<dbReference type="SMART" id="SM00165">
    <property type="entry name" value="UBA"/>
    <property type="match status" value="1"/>
</dbReference>
<comment type="function">
    <text evidence="5">Involved in endoplasmic reticulum-associated protein degradation (ERAD). Acts as a platform to recruit both UBQLN1 and VCP to the ER during ERAD.</text>
</comment>
<dbReference type="Pfam" id="PF00595">
    <property type="entry name" value="PDZ"/>
    <property type="match status" value="1"/>
</dbReference>
<evidence type="ECO:0000259" key="9">
    <source>
        <dbReference type="PROSITE" id="PS50106"/>
    </source>
</evidence>
<dbReference type="Gene3D" id="1.10.287.700">
    <property type="entry name" value="Helix hairpin bin"/>
    <property type="match status" value="1"/>
</dbReference>
<feature type="compositionally biased region" description="Polar residues" evidence="6">
    <location>
        <begin position="469"/>
        <end position="482"/>
    </location>
</feature>
<feature type="region of interest" description="Disordered" evidence="6">
    <location>
        <begin position="469"/>
        <end position="495"/>
    </location>
</feature>
<dbReference type="InterPro" id="IPR036034">
    <property type="entry name" value="PDZ_sf"/>
</dbReference>
<dbReference type="EMBL" id="JH992990">
    <property type="protein sequence ID" value="EKX47335.1"/>
    <property type="molecule type" value="Genomic_DNA"/>
</dbReference>
<dbReference type="SUPFAM" id="SSF46934">
    <property type="entry name" value="UBA-like"/>
    <property type="match status" value="1"/>
</dbReference>
<proteinExistence type="predicted"/>
<dbReference type="InterPro" id="IPR015940">
    <property type="entry name" value="UBA"/>
</dbReference>
<evidence type="ECO:0000256" key="3">
    <source>
        <dbReference type="ARBA" id="ARBA00038812"/>
    </source>
</evidence>
<comment type="subunit">
    <text evidence="3">Directly interacts with VCP. Interacts with UBQLN1. Forms a complex with VCP and UBQLN1.</text>
</comment>
<dbReference type="PaxDb" id="55529-EKX47335"/>
<comment type="subcellular location">
    <subcellularLocation>
        <location evidence="1">Endoplasmic reticulum membrane</location>
        <topology evidence="1">Peripheral membrane protein</topology>
    </subcellularLocation>
</comment>
<gene>
    <name evidence="11" type="ORF">GUITHDRAFT_162699</name>
</gene>
<protein>
    <recommendedName>
        <fullName evidence="4">UBX domain-containing protein 2</fullName>
    </recommendedName>
</protein>
<dbReference type="KEGG" id="gtt:GUITHDRAFT_162699"/>
<dbReference type="AlphaFoldDB" id="L1JGX6"/>
<keyword evidence="13" id="KW-1185">Reference proteome</keyword>
<feature type="compositionally biased region" description="Basic and acidic residues" evidence="6">
    <location>
        <begin position="142"/>
        <end position="153"/>
    </location>
</feature>
<dbReference type="InterPro" id="IPR001012">
    <property type="entry name" value="UBX_dom"/>
</dbReference>
<reference evidence="12" key="3">
    <citation type="submission" date="2015-06" db="UniProtKB">
        <authorList>
            <consortium name="EnsemblProtists"/>
        </authorList>
    </citation>
    <scope>IDENTIFICATION</scope>
</reference>
<feature type="domain" description="UBA" evidence="7">
    <location>
        <begin position="149"/>
        <end position="194"/>
    </location>
</feature>
<evidence type="ECO:0000256" key="4">
    <source>
        <dbReference type="ARBA" id="ARBA00041575"/>
    </source>
</evidence>
<dbReference type="InterPro" id="IPR009060">
    <property type="entry name" value="UBA-like_sf"/>
</dbReference>
<dbReference type="GO" id="GO:0005789">
    <property type="term" value="C:endoplasmic reticulum membrane"/>
    <property type="evidence" value="ECO:0007669"/>
    <property type="project" value="UniProtKB-SubCell"/>
</dbReference>
<dbReference type="GeneID" id="17304051"/>
<dbReference type="PANTHER" id="PTHR46424">
    <property type="entry name" value="UBX DOMAIN-CONTAINING PROTEIN 4"/>
    <property type="match status" value="1"/>
</dbReference>
<dbReference type="SMART" id="SM00166">
    <property type="entry name" value="UBX"/>
    <property type="match status" value="1"/>
</dbReference>
<dbReference type="EnsemblProtists" id="EKX47335">
    <property type="protein sequence ID" value="EKX47335"/>
    <property type="gene ID" value="GUITHDRAFT_162699"/>
</dbReference>
<evidence type="ECO:0000256" key="2">
    <source>
        <dbReference type="ARBA" id="ARBA00023230"/>
    </source>
</evidence>
<evidence type="ECO:0000256" key="1">
    <source>
        <dbReference type="ARBA" id="ARBA00004406"/>
    </source>
</evidence>
<dbReference type="Gene3D" id="3.40.30.10">
    <property type="entry name" value="Glutaredoxin"/>
    <property type="match status" value="1"/>
</dbReference>
<dbReference type="InterPro" id="IPR036249">
    <property type="entry name" value="Thioredoxin-like_sf"/>
</dbReference>
<dbReference type="PANTHER" id="PTHR46424:SF1">
    <property type="entry name" value="UBX DOMAIN-CONTAINING PROTEIN 4"/>
    <property type="match status" value="1"/>
</dbReference>
<reference evidence="13" key="2">
    <citation type="submission" date="2012-11" db="EMBL/GenBank/DDBJ databases">
        <authorList>
            <person name="Kuo A."/>
            <person name="Curtis B.A."/>
            <person name="Tanifuji G."/>
            <person name="Burki F."/>
            <person name="Gruber A."/>
            <person name="Irimia M."/>
            <person name="Maruyama S."/>
            <person name="Arias M.C."/>
            <person name="Ball S.G."/>
            <person name="Gile G.H."/>
            <person name="Hirakawa Y."/>
            <person name="Hopkins J.F."/>
            <person name="Rensing S.A."/>
            <person name="Schmutz J."/>
            <person name="Symeonidi A."/>
            <person name="Elias M."/>
            <person name="Eveleigh R.J."/>
            <person name="Herman E.K."/>
            <person name="Klute M.J."/>
            <person name="Nakayama T."/>
            <person name="Obornik M."/>
            <person name="Reyes-Prieto A."/>
            <person name="Armbrust E.V."/>
            <person name="Aves S.J."/>
            <person name="Beiko R.G."/>
            <person name="Coutinho P."/>
            <person name="Dacks J.B."/>
            <person name="Durnford D.G."/>
            <person name="Fast N.M."/>
            <person name="Green B.R."/>
            <person name="Grisdale C."/>
            <person name="Hempe F."/>
            <person name="Henrissat B."/>
            <person name="Hoppner M.P."/>
            <person name="Ishida K.-I."/>
            <person name="Kim E."/>
            <person name="Koreny L."/>
            <person name="Kroth P.G."/>
            <person name="Liu Y."/>
            <person name="Malik S.-B."/>
            <person name="Maier U.G."/>
            <person name="McRose D."/>
            <person name="Mock T."/>
            <person name="Neilson J.A."/>
            <person name="Onodera N.T."/>
            <person name="Poole A.M."/>
            <person name="Pritham E.J."/>
            <person name="Richards T.A."/>
            <person name="Rocap G."/>
            <person name="Roy S.W."/>
            <person name="Sarai C."/>
            <person name="Schaack S."/>
            <person name="Shirato S."/>
            <person name="Slamovits C.H."/>
            <person name="Spencer D.F."/>
            <person name="Suzuki S."/>
            <person name="Worden A.Z."/>
            <person name="Zauner S."/>
            <person name="Barry K."/>
            <person name="Bell C."/>
            <person name="Bharti A.K."/>
            <person name="Crow J.A."/>
            <person name="Grimwood J."/>
            <person name="Kramer R."/>
            <person name="Lindquist E."/>
            <person name="Lucas S."/>
            <person name="Salamov A."/>
            <person name="McFadden G.I."/>
            <person name="Lane C.E."/>
            <person name="Keeling P.J."/>
            <person name="Gray M.W."/>
            <person name="Grigoriev I.V."/>
            <person name="Archibald J.M."/>
        </authorList>
    </citation>
    <scope>NUCLEOTIDE SEQUENCE</scope>
    <source>
        <strain evidence="13">CCMP2712</strain>
    </source>
</reference>
<dbReference type="Pfam" id="PF00627">
    <property type="entry name" value="UBA"/>
    <property type="match status" value="1"/>
</dbReference>
<dbReference type="SMART" id="SM00228">
    <property type="entry name" value="PDZ"/>
    <property type="match status" value="1"/>
</dbReference>
<feature type="domain" description="UBX" evidence="8">
    <location>
        <begin position="513"/>
        <end position="605"/>
    </location>
</feature>
<keyword evidence="2" id="KW-0834">Unfolded protein response</keyword>
<dbReference type="Proteomes" id="UP000011087">
    <property type="component" value="Unassembled WGS sequence"/>
</dbReference>